<feature type="region of interest" description="Disordered" evidence="1">
    <location>
        <begin position="1"/>
        <end position="31"/>
    </location>
</feature>
<accession>A3VM57</accession>
<dbReference type="HOGENOM" id="CLU_155086_1_0_5"/>
<dbReference type="RefSeq" id="WP_008329776.1">
    <property type="nucleotide sequence ID" value="NZ_CH902578.1"/>
</dbReference>
<dbReference type="SUPFAM" id="SSF51182">
    <property type="entry name" value="RmlC-like cupins"/>
    <property type="match status" value="1"/>
</dbReference>
<gene>
    <name evidence="3" type="ORF">RB2654_06252</name>
</gene>
<keyword evidence="4" id="KW-1185">Reference proteome</keyword>
<evidence type="ECO:0000313" key="4">
    <source>
        <dbReference type="Proteomes" id="UP000002931"/>
    </source>
</evidence>
<keyword evidence="3" id="KW-0413">Isomerase</keyword>
<proteinExistence type="predicted"/>
<dbReference type="eggNOG" id="COG0662">
    <property type="taxonomic scope" value="Bacteria"/>
</dbReference>
<keyword evidence="3" id="KW-0808">Transferase</keyword>
<evidence type="ECO:0000313" key="3">
    <source>
        <dbReference type="EMBL" id="EAQ10687.1"/>
    </source>
</evidence>
<protein>
    <submittedName>
        <fullName evidence="3">Mannose-6-phosphate isomerase/mannose-1-phosphateguanylyl transferase-like protein</fullName>
    </submittedName>
</protein>
<feature type="domain" description="Cupin type-2" evidence="2">
    <location>
        <begin position="52"/>
        <end position="113"/>
    </location>
</feature>
<organism evidence="3 4">
    <name type="scientific">Maritimibacter alkaliphilus HTCC2654</name>
    <dbReference type="NCBI Taxonomy" id="314271"/>
    <lineage>
        <taxon>Bacteria</taxon>
        <taxon>Pseudomonadati</taxon>
        <taxon>Pseudomonadota</taxon>
        <taxon>Alphaproteobacteria</taxon>
        <taxon>Rhodobacterales</taxon>
        <taxon>Roseobacteraceae</taxon>
        <taxon>Maritimibacter</taxon>
    </lineage>
</organism>
<evidence type="ECO:0000256" key="1">
    <source>
        <dbReference type="SAM" id="MobiDB-lite"/>
    </source>
</evidence>
<reference evidence="3 4" key="1">
    <citation type="journal article" date="2010" name="J. Bacteriol.">
        <title>Genome sequences of Pelagibaca bermudensis HTCC2601T and Maritimibacter alkaliphilus HTCC2654T, the type strains of two marine Roseobacter genera.</title>
        <authorList>
            <person name="Thrash J.C."/>
            <person name="Cho J.C."/>
            <person name="Ferriera S."/>
            <person name="Johnson J."/>
            <person name="Vergin K.L."/>
            <person name="Giovannoni S.J."/>
        </authorList>
    </citation>
    <scope>NUCLEOTIDE SEQUENCE [LARGE SCALE GENOMIC DNA]</scope>
    <source>
        <strain evidence="3 4">HTCC2654</strain>
    </source>
</reference>
<dbReference type="InterPro" id="IPR011051">
    <property type="entry name" value="RmlC_Cupin_sf"/>
</dbReference>
<dbReference type="GO" id="GO:0016740">
    <property type="term" value="F:transferase activity"/>
    <property type="evidence" value="ECO:0007669"/>
    <property type="project" value="UniProtKB-KW"/>
</dbReference>
<dbReference type="InterPro" id="IPR013096">
    <property type="entry name" value="Cupin_2"/>
</dbReference>
<dbReference type="STRING" id="314271.RB2654_06252"/>
<comment type="caution">
    <text evidence="3">The sequence shown here is derived from an EMBL/GenBank/DDBJ whole genome shotgun (WGS) entry which is preliminary data.</text>
</comment>
<dbReference type="InterPro" id="IPR014710">
    <property type="entry name" value="RmlC-like_jellyroll"/>
</dbReference>
<dbReference type="AlphaFoldDB" id="A3VM57"/>
<evidence type="ECO:0000259" key="2">
    <source>
        <dbReference type="Pfam" id="PF07883"/>
    </source>
</evidence>
<name>A3VM57_9RHOB</name>
<dbReference type="Gene3D" id="2.60.120.10">
    <property type="entry name" value="Jelly Rolls"/>
    <property type="match status" value="1"/>
</dbReference>
<dbReference type="OrthoDB" id="9798709at2"/>
<dbReference type="Pfam" id="PF07883">
    <property type="entry name" value="Cupin_2"/>
    <property type="match status" value="1"/>
</dbReference>
<sequence length="130" mass="13893">MSTKATRAPNRPPVLIRAGDGAHRNGPWSGSVSSKALGTDTFVLFARFDEVGSGPVLHVHPYDEIFVVKSGRAIFTVGGETFEAGEGDVAMAPANTPHKFKNLGPGPLYTMDIHLNGEWIQTDLYDPDAG</sequence>
<dbReference type="GO" id="GO:0016853">
    <property type="term" value="F:isomerase activity"/>
    <property type="evidence" value="ECO:0007669"/>
    <property type="project" value="UniProtKB-KW"/>
</dbReference>
<dbReference type="EMBL" id="AAMT01000028">
    <property type="protein sequence ID" value="EAQ10687.1"/>
    <property type="molecule type" value="Genomic_DNA"/>
</dbReference>
<dbReference type="Proteomes" id="UP000002931">
    <property type="component" value="Unassembled WGS sequence"/>
</dbReference>